<dbReference type="InterPro" id="IPR000504">
    <property type="entry name" value="RRM_dom"/>
</dbReference>
<reference evidence="7" key="1">
    <citation type="journal article" date="2006" name="Proc. Natl. Acad. Sci. U.S.A.">
        <title>Genome analysis of the smallest free-living eukaryote Ostreococcus tauri unveils many unique features.</title>
        <authorList>
            <person name="Derelle E."/>
            <person name="Ferraz C."/>
            <person name="Rombauts S."/>
            <person name="Rouze P."/>
            <person name="Worden A.Z."/>
            <person name="Robbens S."/>
            <person name="Partensky F."/>
            <person name="Degroeve S."/>
            <person name="Echeynie S."/>
            <person name="Cooke R."/>
            <person name="Saeys Y."/>
            <person name="Wuyts J."/>
            <person name="Jabbari K."/>
            <person name="Bowler C."/>
            <person name="Panaud O."/>
            <person name="Piegu B."/>
            <person name="Ball S.G."/>
            <person name="Ral J.-P."/>
            <person name="Bouget F.-Y."/>
            <person name="Piganeau G."/>
            <person name="De Baets B."/>
            <person name="Picard A."/>
            <person name="Delseny M."/>
            <person name="Demaille J."/>
            <person name="Van de Peer Y."/>
            <person name="Moreau H."/>
        </authorList>
    </citation>
    <scope>NUCLEOTIDE SEQUENCE [LARGE SCALE GENOMIC DNA]</scope>
    <source>
        <strain evidence="7">OTTH 0595 / CCAP 157/2 / RCC745</strain>
    </source>
</reference>
<evidence type="ECO:0000256" key="3">
    <source>
        <dbReference type="ARBA" id="ARBA00023242"/>
    </source>
</evidence>
<feature type="domain" description="RRM" evidence="5">
    <location>
        <begin position="21"/>
        <end position="105"/>
    </location>
</feature>
<sequence length="123" mass="13866">MLQNSTKSQDRDENLECNSGRRLFVGGLAPDVTAADLRRRFAPFGEVLCVDLILDKCAMMGESPCRGFAFVELRVSDDVKLGRCISTLNRCTWRGREMVVARAQPSYMERMRREGLLLGECTT</sequence>
<dbReference type="EMBL" id="CAID01000002">
    <property type="protein sequence ID" value="CAL52065.1"/>
    <property type="molecule type" value="Genomic_DNA"/>
</dbReference>
<dbReference type="STRING" id="70448.Q01F36"/>
<dbReference type="SMART" id="SM00360">
    <property type="entry name" value="RRM"/>
    <property type="match status" value="1"/>
</dbReference>
<comment type="caution">
    <text evidence="6">The sequence shown here is derived from an EMBL/GenBank/DDBJ whole genome shotgun (WGS) entry which is preliminary data.</text>
</comment>
<reference evidence="6 7" key="2">
    <citation type="journal article" date="2014" name="BMC Genomics">
        <title>An improved genome of the model marine alga Ostreococcus tauri unfolds by assessing Illumina de novo assemblies.</title>
        <authorList>
            <person name="Blanc-Mathieu R."/>
            <person name="Verhelst B."/>
            <person name="Derelle E."/>
            <person name="Rombauts S."/>
            <person name="Bouget F.Y."/>
            <person name="Carre I."/>
            <person name="Chateau A."/>
            <person name="Eyre-Walker A."/>
            <person name="Grimsley N."/>
            <person name="Moreau H."/>
            <person name="Piegu B."/>
            <person name="Rivals E."/>
            <person name="Schackwitz W."/>
            <person name="Van de Peer Y."/>
            <person name="Piganeau G."/>
        </authorList>
    </citation>
    <scope>NUCLEOTIDE SEQUENCE [LARGE SCALE GENOMIC DNA]</scope>
    <source>
        <strain evidence="7">OTTH 0595 / CCAP 157/2 / RCC745</strain>
    </source>
</reference>
<dbReference type="PANTHER" id="PTHR48029">
    <property type="entry name" value="NUCLEOLAR PROTEIN 8"/>
    <property type="match status" value="1"/>
</dbReference>
<dbReference type="GO" id="GO:0005730">
    <property type="term" value="C:nucleolus"/>
    <property type="evidence" value="ECO:0007669"/>
    <property type="project" value="UniProtKB-SubCell"/>
</dbReference>
<evidence type="ECO:0000259" key="5">
    <source>
        <dbReference type="PROSITE" id="PS50102"/>
    </source>
</evidence>
<dbReference type="InterPro" id="IPR035979">
    <property type="entry name" value="RBD_domain_sf"/>
</dbReference>
<dbReference type="GeneID" id="9837054"/>
<evidence type="ECO:0000313" key="7">
    <source>
        <dbReference type="Proteomes" id="UP000009170"/>
    </source>
</evidence>
<evidence type="ECO:0000313" key="6">
    <source>
        <dbReference type="EMBL" id="CAL52065.1"/>
    </source>
</evidence>
<accession>Q01F36</accession>
<dbReference type="OMA" id="AYVNIKI"/>
<dbReference type="Proteomes" id="UP000009170">
    <property type="component" value="Unassembled WGS sequence"/>
</dbReference>
<evidence type="ECO:0000256" key="4">
    <source>
        <dbReference type="PROSITE-ProRule" id="PRU00176"/>
    </source>
</evidence>
<comment type="subcellular location">
    <subcellularLocation>
        <location evidence="1">Nucleus</location>
        <location evidence="1">Nucleolus</location>
    </subcellularLocation>
</comment>
<dbReference type="OrthoDB" id="439808at2759"/>
<dbReference type="KEGG" id="ota:OT_ostta02g00630"/>
<keyword evidence="3" id="KW-0539">Nucleus</keyword>
<dbReference type="SUPFAM" id="SSF54928">
    <property type="entry name" value="RNA-binding domain, RBD"/>
    <property type="match status" value="1"/>
</dbReference>
<dbReference type="Pfam" id="PF00076">
    <property type="entry name" value="RRM_1"/>
    <property type="match status" value="1"/>
</dbReference>
<dbReference type="RefSeq" id="XP_003074807.1">
    <property type="nucleotide sequence ID" value="XM_003074759.1"/>
</dbReference>
<evidence type="ECO:0000256" key="2">
    <source>
        <dbReference type="ARBA" id="ARBA00022884"/>
    </source>
</evidence>
<dbReference type="InterPro" id="IPR034138">
    <property type="entry name" value="NOP8_RRM"/>
</dbReference>
<dbReference type="PANTHER" id="PTHR48029:SF1">
    <property type="entry name" value="NUCLEOLAR PROTEIN 8"/>
    <property type="match status" value="1"/>
</dbReference>
<gene>
    <name evidence="6" type="ORF">OT_ostta02g00630</name>
</gene>
<dbReference type="InterPro" id="IPR012677">
    <property type="entry name" value="Nucleotide-bd_a/b_plait_sf"/>
</dbReference>
<protein>
    <submittedName>
        <fullName evidence="6">Nucleotide-binding, alpha-beta plait</fullName>
    </submittedName>
</protein>
<organism evidence="6 7">
    <name type="scientific">Ostreococcus tauri</name>
    <name type="common">Marine green alga</name>
    <dbReference type="NCBI Taxonomy" id="70448"/>
    <lineage>
        <taxon>Eukaryota</taxon>
        <taxon>Viridiplantae</taxon>
        <taxon>Chlorophyta</taxon>
        <taxon>Mamiellophyceae</taxon>
        <taxon>Mamiellales</taxon>
        <taxon>Bathycoccaceae</taxon>
        <taxon>Ostreococcus</taxon>
    </lineage>
</organism>
<dbReference type="Gene3D" id="3.30.70.330">
    <property type="match status" value="1"/>
</dbReference>
<name>Q01F36_OSTTA</name>
<evidence type="ECO:0000256" key="1">
    <source>
        <dbReference type="ARBA" id="ARBA00004604"/>
    </source>
</evidence>
<dbReference type="PROSITE" id="PS50102">
    <property type="entry name" value="RRM"/>
    <property type="match status" value="1"/>
</dbReference>
<dbReference type="CDD" id="cd12226">
    <property type="entry name" value="RRM_NOL8"/>
    <property type="match status" value="1"/>
</dbReference>
<keyword evidence="2 4" id="KW-0694">RNA-binding</keyword>
<dbReference type="InParanoid" id="Q01F36"/>
<proteinExistence type="predicted"/>
<keyword evidence="7" id="KW-1185">Reference proteome</keyword>
<dbReference type="GO" id="GO:0003723">
    <property type="term" value="F:RNA binding"/>
    <property type="evidence" value="ECO:0007669"/>
    <property type="project" value="UniProtKB-UniRule"/>
</dbReference>
<dbReference type="AlphaFoldDB" id="Q01F36"/>